<dbReference type="AlphaFoldDB" id="A0AAV3QT23"/>
<dbReference type="InterPro" id="IPR043502">
    <property type="entry name" value="DNA/RNA_pol_sf"/>
</dbReference>
<comment type="caution">
    <text evidence="2">The sequence shown here is derived from an EMBL/GenBank/DDBJ whole genome shotgun (WGS) entry which is preliminary data.</text>
</comment>
<dbReference type="Proteomes" id="UP001454036">
    <property type="component" value="Unassembled WGS sequence"/>
</dbReference>
<evidence type="ECO:0000313" key="2">
    <source>
        <dbReference type="EMBL" id="GAA0167185.1"/>
    </source>
</evidence>
<evidence type="ECO:0000313" key="3">
    <source>
        <dbReference type="Proteomes" id="UP001454036"/>
    </source>
</evidence>
<dbReference type="PANTHER" id="PTHR24559:SF444">
    <property type="entry name" value="REVERSE TRANSCRIPTASE DOMAIN-CONTAINING PROTEIN"/>
    <property type="match status" value="1"/>
</dbReference>
<gene>
    <name evidence="2" type="ORF">LIER_22174</name>
</gene>
<protein>
    <recommendedName>
        <fullName evidence="1">Reverse transcriptase domain-containing protein</fullName>
    </recommendedName>
</protein>
<dbReference type="InterPro" id="IPR000477">
    <property type="entry name" value="RT_dom"/>
</dbReference>
<dbReference type="Gene3D" id="3.30.70.270">
    <property type="match status" value="1"/>
</dbReference>
<proteinExistence type="predicted"/>
<keyword evidence="3" id="KW-1185">Reference proteome</keyword>
<feature type="domain" description="Reverse transcriptase" evidence="1">
    <location>
        <begin position="28"/>
        <end position="98"/>
    </location>
</feature>
<dbReference type="Pfam" id="PF00078">
    <property type="entry name" value="RVT_1"/>
    <property type="match status" value="1"/>
</dbReference>
<dbReference type="EMBL" id="BAABME010005997">
    <property type="protein sequence ID" value="GAA0167185.1"/>
    <property type="molecule type" value="Genomic_DNA"/>
</dbReference>
<accession>A0AAV3QT23</accession>
<dbReference type="SUPFAM" id="SSF56672">
    <property type="entry name" value="DNA/RNA polymerases"/>
    <property type="match status" value="1"/>
</dbReference>
<sequence>MCTDFTNLNKVCPNEQEKTTFIMDYGLYCWKNLVNHLFKEQIGRNMEIYVDDMLVKSRRRADHLGNLTETLERPKPCRLHINPKKYTFGVTSGKFLDYMLKE</sequence>
<evidence type="ECO:0000259" key="1">
    <source>
        <dbReference type="Pfam" id="PF00078"/>
    </source>
</evidence>
<organism evidence="2 3">
    <name type="scientific">Lithospermum erythrorhizon</name>
    <name type="common">Purple gromwell</name>
    <name type="synonym">Lithospermum officinale var. erythrorhizon</name>
    <dbReference type="NCBI Taxonomy" id="34254"/>
    <lineage>
        <taxon>Eukaryota</taxon>
        <taxon>Viridiplantae</taxon>
        <taxon>Streptophyta</taxon>
        <taxon>Embryophyta</taxon>
        <taxon>Tracheophyta</taxon>
        <taxon>Spermatophyta</taxon>
        <taxon>Magnoliopsida</taxon>
        <taxon>eudicotyledons</taxon>
        <taxon>Gunneridae</taxon>
        <taxon>Pentapetalae</taxon>
        <taxon>asterids</taxon>
        <taxon>lamiids</taxon>
        <taxon>Boraginales</taxon>
        <taxon>Boraginaceae</taxon>
        <taxon>Boraginoideae</taxon>
        <taxon>Lithospermeae</taxon>
        <taxon>Lithospermum</taxon>
    </lineage>
</organism>
<dbReference type="InterPro" id="IPR043128">
    <property type="entry name" value="Rev_trsase/Diguanyl_cyclase"/>
</dbReference>
<dbReference type="InterPro" id="IPR053134">
    <property type="entry name" value="RNA-dir_DNA_polymerase"/>
</dbReference>
<dbReference type="PANTHER" id="PTHR24559">
    <property type="entry name" value="TRANSPOSON TY3-I GAG-POL POLYPROTEIN"/>
    <property type="match status" value="1"/>
</dbReference>
<reference evidence="2 3" key="1">
    <citation type="submission" date="2024-01" db="EMBL/GenBank/DDBJ databases">
        <title>The complete chloroplast genome sequence of Lithospermum erythrorhizon: insights into the phylogenetic relationship among Boraginaceae species and the maternal lineages of purple gromwells.</title>
        <authorList>
            <person name="Okada T."/>
            <person name="Watanabe K."/>
        </authorList>
    </citation>
    <scope>NUCLEOTIDE SEQUENCE [LARGE SCALE GENOMIC DNA]</scope>
</reference>
<name>A0AAV3QT23_LITER</name>